<keyword evidence="9" id="KW-0460">Magnesium</keyword>
<dbReference type="FunFam" id="3.60.40.10:FF:000005">
    <property type="entry name" value="Serine/threonine protein phosphatase"/>
    <property type="match status" value="1"/>
</dbReference>
<dbReference type="InterPro" id="IPR029016">
    <property type="entry name" value="GAF-like_dom_sf"/>
</dbReference>
<name>A0A543IV43_9ACTN</name>
<keyword evidence="6" id="KW-0418">Kinase</keyword>
<reference evidence="19 20" key="1">
    <citation type="submission" date="2019-06" db="EMBL/GenBank/DDBJ databases">
        <title>Sequencing the genomes of 1000 actinobacteria strains.</title>
        <authorList>
            <person name="Klenk H.-P."/>
        </authorList>
    </citation>
    <scope>NUCLEOTIDE SEQUENCE [LARGE SCALE GENOMIC DNA]</scope>
    <source>
        <strain evidence="19 20">DSM 43186</strain>
    </source>
</reference>
<dbReference type="Proteomes" id="UP000319213">
    <property type="component" value="Unassembled WGS sequence"/>
</dbReference>
<dbReference type="GO" id="GO:0046872">
    <property type="term" value="F:metal ion binding"/>
    <property type="evidence" value="ECO:0007669"/>
    <property type="project" value="UniProtKB-KW"/>
</dbReference>
<dbReference type="InterPro" id="IPR003594">
    <property type="entry name" value="HATPase_dom"/>
</dbReference>
<evidence type="ECO:0000256" key="2">
    <source>
        <dbReference type="ARBA" id="ARBA00022553"/>
    </source>
</evidence>
<evidence type="ECO:0000256" key="12">
    <source>
        <dbReference type="ARBA" id="ARBA00047761"/>
    </source>
</evidence>
<proteinExistence type="predicted"/>
<dbReference type="FunFam" id="3.30.565.10:FF:000028">
    <property type="entry name" value="PAS sensor protein"/>
    <property type="match status" value="1"/>
</dbReference>
<dbReference type="AlphaFoldDB" id="A0A543IV43"/>
<evidence type="ECO:0000256" key="5">
    <source>
        <dbReference type="ARBA" id="ARBA00022741"/>
    </source>
</evidence>
<accession>A0A543IV43</accession>
<dbReference type="GO" id="GO:0005524">
    <property type="term" value="F:ATP binding"/>
    <property type="evidence" value="ECO:0007669"/>
    <property type="project" value="UniProtKB-KW"/>
</dbReference>
<evidence type="ECO:0000256" key="1">
    <source>
        <dbReference type="ARBA" id="ARBA00013081"/>
    </source>
</evidence>
<evidence type="ECO:0000256" key="6">
    <source>
        <dbReference type="ARBA" id="ARBA00022777"/>
    </source>
</evidence>
<dbReference type="Pfam" id="PF13581">
    <property type="entry name" value="HATPase_c_2"/>
    <property type="match status" value="1"/>
</dbReference>
<comment type="caution">
    <text evidence="19">The sequence shown here is derived from an EMBL/GenBank/DDBJ whole genome shotgun (WGS) entry which is preliminary data.</text>
</comment>
<dbReference type="PANTHER" id="PTHR43156">
    <property type="entry name" value="STAGE II SPORULATION PROTEIN E-RELATED"/>
    <property type="match status" value="1"/>
</dbReference>
<evidence type="ECO:0000259" key="17">
    <source>
        <dbReference type="SMART" id="SM00065"/>
    </source>
</evidence>
<evidence type="ECO:0000256" key="14">
    <source>
        <dbReference type="ARBA" id="ARBA00075117"/>
    </source>
</evidence>
<evidence type="ECO:0000256" key="11">
    <source>
        <dbReference type="ARBA" id="ARBA00023211"/>
    </source>
</evidence>
<dbReference type="InterPro" id="IPR052016">
    <property type="entry name" value="Bact_Sigma-Reg"/>
</dbReference>
<evidence type="ECO:0000256" key="9">
    <source>
        <dbReference type="ARBA" id="ARBA00022842"/>
    </source>
</evidence>
<keyword evidence="2" id="KW-0597">Phosphoprotein</keyword>
<dbReference type="Gene3D" id="3.60.40.10">
    <property type="entry name" value="PPM-type phosphatase domain"/>
    <property type="match status" value="1"/>
</dbReference>
<keyword evidence="11" id="KW-0464">Manganese</keyword>
<feature type="domain" description="GAF" evidence="17">
    <location>
        <begin position="57"/>
        <end position="231"/>
    </location>
</feature>
<evidence type="ECO:0000313" key="20">
    <source>
        <dbReference type="Proteomes" id="UP000319213"/>
    </source>
</evidence>
<dbReference type="InterPro" id="IPR001932">
    <property type="entry name" value="PPM-type_phosphatase-like_dom"/>
</dbReference>
<evidence type="ECO:0000256" key="3">
    <source>
        <dbReference type="ARBA" id="ARBA00022679"/>
    </source>
</evidence>
<evidence type="ECO:0000259" key="18">
    <source>
        <dbReference type="SMART" id="SM00331"/>
    </source>
</evidence>
<dbReference type="FunFam" id="3.30.450.40:FF:000035">
    <property type="entry name" value="PAS sensor protein"/>
    <property type="match status" value="1"/>
</dbReference>
<comment type="function">
    <text evidence="13">Primarily acts as an independent SigF regulator that is sensitive to the osmosensory signal, mediating the cross talk of PknD with the SigF regulon. Possesses both phosphatase and kinase activities. The kinase domain functions as a classic anti-sigma factor-like kinase to phosphorylate the anti-anti-sigma factor domain at the canonical regulatory site, and the phosphatase domain antagonizes this activity.</text>
</comment>
<dbReference type="SMART" id="SM00331">
    <property type="entry name" value="PP2C_SIG"/>
    <property type="match status" value="1"/>
</dbReference>
<evidence type="ECO:0000256" key="7">
    <source>
        <dbReference type="ARBA" id="ARBA00022801"/>
    </source>
</evidence>
<dbReference type="GO" id="GO:0016301">
    <property type="term" value="F:kinase activity"/>
    <property type="evidence" value="ECO:0007669"/>
    <property type="project" value="UniProtKB-KW"/>
</dbReference>
<protein>
    <recommendedName>
        <fullName evidence="1">protein-serine/threonine phosphatase</fullName>
        <ecNumber evidence="1">3.1.3.16</ecNumber>
    </recommendedName>
    <alternativeName>
        <fullName evidence="15">Protein-serine/threonine phosphatase</fullName>
    </alternativeName>
    <alternativeName>
        <fullName evidence="14">Serine/threonine-protein kinase</fullName>
    </alternativeName>
</protein>
<dbReference type="Pfam" id="PF07228">
    <property type="entry name" value="SpoIIE"/>
    <property type="match status" value="1"/>
</dbReference>
<evidence type="ECO:0000256" key="8">
    <source>
        <dbReference type="ARBA" id="ARBA00022840"/>
    </source>
</evidence>
<sequence length="588" mass="63740">MPSSQPSGTASVTSSPDRRYVVKKADPGCSRLSSPVPVHEQLAFLNEASRRIGTTLDIAETARELVDLAVPRFADWAAVTIRDRVLIDGELPYPPADGSAVVRRLAGAVAGPRSDDYVVAWPLDEVTTYPAWSPFARCMASGKPIMFTEVDADLAEELSRARGRDDVRRLLHGVSLLMVPLQARGRVLGIVSFHRFPGSTPFDEEDVTLGEELAARAALCIDNARLYSRERGTALALQSSLLPADLHDPLGLQIASRYLPASDLTGVGGDWYDVIPLPGHRVALVVGDVMGHGIRAAATMGQLRTAVRTLASLDLTPAEVLFRLSRMSQDLDATQIATCIYATYDPVTRACTIARAGHVPPILLLPDGGTEVVDLPPGLPLGIGGEPFEMREIVLPHDSVLALYTDGLVESRDRDIDTGIDKLRRLLSVRLRDLEDICDATIGAQRPGDERDDIALMLARVRELTPDEMAAWTLPAEPSAVREVRHGVRATLDRWGLAGLADTSELIVSELVTNAVNHARGPIEVRLLRGRSLVCEVGDSSFAMPTLRDPDTGADAGRGLRLVDRLAYRWGHRPTPGGKVVWAEQRIL</sequence>
<dbReference type="InterPro" id="IPR036457">
    <property type="entry name" value="PPM-type-like_dom_sf"/>
</dbReference>
<feature type="region of interest" description="Disordered" evidence="16">
    <location>
        <begin position="1"/>
        <end position="20"/>
    </location>
</feature>
<dbReference type="SUPFAM" id="SSF55781">
    <property type="entry name" value="GAF domain-like"/>
    <property type="match status" value="1"/>
</dbReference>
<feature type="compositionally biased region" description="Polar residues" evidence="16">
    <location>
        <begin position="1"/>
        <end position="15"/>
    </location>
</feature>
<feature type="domain" description="PPM-type phosphatase" evidence="18">
    <location>
        <begin position="252"/>
        <end position="461"/>
    </location>
</feature>
<comment type="catalytic activity">
    <reaction evidence="12">
        <text>O-phospho-L-seryl-[protein] + H2O = L-seryl-[protein] + phosphate</text>
        <dbReference type="Rhea" id="RHEA:20629"/>
        <dbReference type="Rhea" id="RHEA-COMP:9863"/>
        <dbReference type="Rhea" id="RHEA-COMP:11604"/>
        <dbReference type="ChEBI" id="CHEBI:15377"/>
        <dbReference type="ChEBI" id="CHEBI:29999"/>
        <dbReference type="ChEBI" id="CHEBI:43474"/>
        <dbReference type="ChEBI" id="CHEBI:83421"/>
        <dbReference type="EC" id="3.1.3.16"/>
    </reaction>
</comment>
<organism evidence="19 20">
    <name type="scientific">Thermopolyspora flexuosa</name>
    <dbReference type="NCBI Taxonomy" id="103836"/>
    <lineage>
        <taxon>Bacteria</taxon>
        <taxon>Bacillati</taxon>
        <taxon>Actinomycetota</taxon>
        <taxon>Actinomycetes</taxon>
        <taxon>Streptosporangiales</taxon>
        <taxon>Streptosporangiaceae</taxon>
        <taxon>Thermopolyspora</taxon>
    </lineage>
</organism>
<gene>
    <name evidence="19" type="ORF">FHX40_1116</name>
</gene>
<dbReference type="PANTHER" id="PTHR43156:SF2">
    <property type="entry name" value="STAGE II SPORULATION PROTEIN E"/>
    <property type="match status" value="1"/>
</dbReference>
<dbReference type="InterPro" id="IPR036890">
    <property type="entry name" value="HATPase_C_sf"/>
</dbReference>
<evidence type="ECO:0000256" key="10">
    <source>
        <dbReference type="ARBA" id="ARBA00022912"/>
    </source>
</evidence>
<keyword evidence="3" id="KW-0808">Transferase</keyword>
<dbReference type="Pfam" id="PF13185">
    <property type="entry name" value="GAF_2"/>
    <property type="match status" value="1"/>
</dbReference>
<evidence type="ECO:0000256" key="16">
    <source>
        <dbReference type="SAM" id="MobiDB-lite"/>
    </source>
</evidence>
<keyword evidence="20" id="KW-1185">Reference proteome</keyword>
<dbReference type="OrthoDB" id="118142at2"/>
<evidence type="ECO:0000256" key="15">
    <source>
        <dbReference type="ARBA" id="ARBA00081350"/>
    </source>
</evidence>
<dbReference type="CDD" id="cd16936">
    <property type="entry name" value="HATPase_RsbW-like"/>
    <property type="match status" value="1"/>
</dbReference>
<dbReference type="SUPFAM" id="SSF81606">
    <property type="entry name" value="PP2C-like"/>
    <property type="match status" value="1"/>
</dbReference>
<dbReference type="EC" id="3.1.3.16" evidence="1"/>
<dbReference type="Gene3D" id="3.30.450.40">
    <property type="match status" value="1"/>
</dbReference>
<dbReference type="EMBL" id="VFPQ01000001">
    <property type="protein sequence ID" value="TQM74445.1"/>
    <property type="molecule type" value="Genomic_DNA"/>
</dbReference>
<dbReference type="Gene3D" id="3.30.565.10">
    <property type="entry name" value="Histidine kinase-like ATPase, C-terminal domain"/>
    <property type="match status" value="1"/>
</dbReference>
<dbReference type="RefSeq" id="WP_142258616.1">
    <property type="nucleotide sequence ID" value="NZ_BMPV01000006.1"/>
</dbReference>
<dbReference type="InterPro" id="IPR003018">
    <property type="entry name" value="GAF"/>
</dbReference>
<evidence type="ECO:0000313" key="19">
    <source>
        <dbReference type="EMBL" id="TQM74445.1"/>
    </source>
</evidence>
<keyword evidence="5" id="KW-0547">Nucleotide-binding</keyword>
<dbReference type="GO" id="GO:0004722">
    <property type="term" value="F:protein serine/threonine phosphatase activity"/>
    <property type="evidence" value="ECO:0007669"/>
    <property type="project" value="UniProtKB-EC"/>
</dbReference>
<evidence type="ECO:0000256" key="13">
    <source>
        <dbReference type="ARBA" id="ARBA00056274"/>
    </source>
</evidence>
<keyword evidence="8" id="KW-0067">ATP-binding</keyword>
<keyword evidence="10" id="KW-0904">Protein phosphatase</keyword>
<evidence type="ECO:0000256" key="4">
    <source>
        <dbReference type="ARBA" id="ARBA00022723"/>
    </source>
</evidence>
<dbReference type="SMART" id="SM00065">
    <property type="entry name" value="GAF"/>
    <property type="match status" value="1"/>
</dbReference>
<keyword evidence="7" id="KW-0378">Hydrolase</keyword>
<dbReference type="SUPFAM" id="SSF55874">
    <property type="entry name" value="ATPase domain of HSP90 chaperone/DNA topoisomerase II/histidine kinase"/>
    <property type="match status" value="1"/>
</dbReference>
<keyword evidence="4" id="KW-0479">Metal-binding</keyword>